<feature type="transmembrane region" description="Helical" evidence="7">
    <location>
        <begin position="16"/>
        <end position="33"/>
    </location>
</feature>
<evidence type="ECO:0000256" key="4">
    <source>
        <dbReference type="ARBA" id="ARBA00022692"/>
    </source>
</evidence>
<dbReference type="InterPro" id="IPR045275">
    <property type="entry name" value="MscS_archaea/bacteria_type"/>
</dbReference>
<sequence length="269" mass="28770">MRQLIEQPWEWLQDNSGRIILLVVVVAAAALIDKAVSKALRVALDKSHIPSASIFVNIVRVLIWVMAAGIVLKPVFGIEPTTLATALGVSGIAVSFGLKDTIANVIGGFGLMVSKVLQPGDLVTLQGITGTVKDVTWRHTIIVDRTGVEMWVPNSVLNTTALEKLSLDAEALTTVSFTAKGEDLDPQAVSEEIISTVTEAAADLMLPDYAPLVKFVGFTPYGVDGRILVFAKPGVLFSTVQDRVTRALAGRDFIVQTVPPNEAEDAIRA</sequence>
<dbReference type="InterPro" id="IPR011014">
    <property type="entry name" value="MscS_channel_TM-2"/>
</dbReference>
<reference evidence="10 11" key="1">
    <citation type="submission" date="2017-07" db="EMBL/GenBank/DDBJ databases">
        <title>Bifidobacterium novel species.</title>
        <authorList>
            <person name="Lugli G.A."/>
            <person name="Milani C."/>
            <person name="Duranti S."/>
            <person name="Mangifesta M."/>
        </authorList>
    </citation>
    <scope>NUCLEOTIDE SEQUENCE [LARGE SCALE GENOMIC DNA]</scope>
    <source>
        <strain evidence="11">Uis1B</strain>
    </source>
</reference>
<keyword evidence="3" id="KW-1003">Cell membrane</keyword>
<evidence type="ECO:0000259" key="8">
    <source>
        <dbReference type="Pfam" id="PF00924"/>
    </source>
</evidence>
<dbReference type="Gene3D" id="2.30.30.60">
    <property type="match status" value="1"/>
</dbReference>
<dbReference type="InterPro" id="IPR049142">
    <property type="entry name" value="MS_channel_1st"/>
</dbReference>
<evidence type="ECO:0000256" key="1">
    <source>
        <dbReference type="ARBA" id="ARBA00004651"/>
    </source>
</evidence>
<keyword evidence="4 7" id="KW-0812">Transmembrane</keyword>
<dbReference type="GO" id="GO:0005886">
    <property type="term" value="C:plasma membrane"/>
    <property type="evidence" value="ECO:0007669"/>
    <property type="project" value="UniProtKB-SubCell"/>
</dbReference>
<dbReference type="InterPro" id="IPR010920">
    <property type="entry name" value="LSM_dom_sf"/>
</dbReference>
<dbReference type="PANTHER" id="PTHR30221">
    <property type="entry name" value="SMALL-CONDUCTANCE MECHANOSENSITIVE CHANNEL"/>
    <property type="match status" value="1"/>
</dbReference>
<evidence type="ECO:0000256" key="7">
    <source>
        <dbReference type="SAM" id="Phobius"/>
    </source>
</evidence>
<name>A0A2N5JB56_9BIFI</name>
<dbReference type="Pfam" id="PF00924">
    <property type="entry name" value="MS_channel_2nd"/>
    <property type="match status" value="1"/>
</dbReference>
<evidence type="ECO:0000313" key="10">
    <source>
        <dbReference type="EMBL" id="PLS31440.1"/>
    </source>
</evidence>
<keyword evidence="6 7" id="KW-0472">Membrane</keyword>
<comment type="subcellular location">
    <subcellularLocation>
        <location evidence="1">Cell membrane</location>
        <topology evidence="1">Multi-pass membrane protein</topology>
    </subcellularLocation>
</comment>
<evidence type="ECO:0000256" key="5">
    <source>
        <dbReference type="ARBA" id="ARBA00022989"/>
    </source>
</evidence>
<dbReference type="InterPro" id="IPR023408">
    <property type="entry name" value="MscS_beta-dom_sf"/>
</dbReference>
<evidence type="ECO:0000313" key="11">
    <source>
        <dbReference type="Proteomes" id="UP000235050"/>
    </source>
</evidence>
<protein>
    <submittedName>
        <fullName evidence="10">Transporter</fullName>
    </submittedName>
</protein>
<comment type="caution">
    <text evidence="10">The sequence shown here is derived from an EMBL/GenBank/DDBJ whole genome shotgun (WGS) entry which is preliminary data.</text>
</comment>
<evidence type="ECO:0000256" key="6">
    <source>
        <dbReference type="ARBA" id="ARBA00023136"/>
    </source>
</evidence>
<keyword evidence="11" id="KW-1185">Reference proteome</keyword>
<dbReference type="RefSeq" id="WP_243390250.1">
    <property type="nucleotide sequence ID" value="NZ_NMWU01000011.1"/>
</dbReference>
<evidence type="ECO:0000256" key="2">
    <source>
        <dbReference type="ARBA" id="ARBA00008017"/>
    </source>
</evidence>
<dbReference type="EMBL" id="NMWU01000011">
    <property type="protein sequence ID" value="PLS31440.1"/>
    <property type="molecule type" value="Genomic_DNA"/>
</dbReference>
<dbReference type="AlphaFoldDB" id="A0A2N5JB56"/>
<dbReference type="SUPFAM" id="SSF50182">
    <property type="entry name" value="Sm-like ribonucleoproteins"/>
    <property type="match status" value="1"/>
</dbReference>
<dbReference type="Proteomes" id="UP000235050">
    <property type="component" value="Unassembled WGS sequence"/>
</dbReference>
<comment type="similarity">
    <text evidence="2">Belongs to the MscS (TC 1.A.23) family.</text>
</comment>
<dbReference type="Gene3D" id="1.10.287.1260">
    <property type="match status" value="1"/>
</dbReference>
<gene>
    <name evidence="10" type="ORF">Uis1B_0781</name>
</gene>
<accession>A0A2N5JB56</accession>
<proteinExistence type="inferred from homology"/>
<dbReference type="Pfam" id="PF21088">
    <property type="entry name" value="MS_channel_1st"/>
    <property type="match status" value="1"/>
</dbReference>
<feature type="domain" description="Mechanosensitive ion channel transmembrane helices 2/3" evidence="9">
    <location>
        <begin position="57"/>
        <end position="99"/>
    </location>
</feature>
<dbReference type="SUPFAM" id="SSF82861">
    <property type="entry name" value="Mechanosensitive channel protein MscS (YggB), transmembrane region"/>
    <property type="match status" value="1"/>
</dbReference>
<keyword evidence="5 7" id="KW-1133">Transmembrane helix</keyword>
<organism evidence="10 11">
    <name type="scientific">Bifidobacterium margollesii</name>
    <dbReference type="NCBI Taxonomy" id="2020964"/>
    <lineage>
        <taxon>Bacteria</taxon>
        <taxon>Bacillati</taxon>
        <taxon>Actinomycetota</taxon>
        <taxon>Actinomycetes</taxon>
        <taxon>Bifidobacteriales</taxon>
        <taxon>Bifidobacteriaceae</taxon>
        <taxon>Bifidobacterium</taxon>
    </lineage>
</organism>
<evidence type="ECO:0000256" key="3">
    <source>
        <dbReference type="ARBA" id="ARBA00022475"/>
    </source>
</evidence>
<dbReference type="GO" id="GO:0008381">
    <property type="term" value="F:mechanosensitive monoatomic ion channel activity"/>
    <property type="evidence" value="ECO:0007669"/>
    <property type="project" value="InterPro"/>
</dbReference>
<feature type="domain" description="Mechanosensitive ion channel MscS" evidence="8">
    <location>
        <begin position="100"/>
        <end position="162"/>
    </location>
</feature>
<evidence type="ECO:0000259" key="9">
    <source>
        <dbReference type="Pfam" id="PF21088"/>
    </source>
</evidence>
<dbReference type="InterPro" id="IPR006685">
    <property type="entry name" value="MscS_channel_2nd"/>
</dbReference>
<dbReference type="PANTHER" id="PTHR30221:SF1">
    <property type="entry name" value="SMALL-CONDUCTANCE MECHANOSENSITIVE CHANNEL"/>
    <property type="match status" value="1"/>
</dbReference>
<feature type="transmembrane region" description="Helical" evidence="7">
    <location>
        <begin position="54"/>
        <end position="72"/>
    </location>
</feature>